<dbReference type="EMBL" id="SNRW01019908">
    <property type="protein sequence ID" value="KAA6365944.1"/>
    <property type="molecule type" value="Genomic_DNA"/>
</dbReference>
<gene>
    <name evidence="1" type="ORF">EZS28_038526</name>
</gene>
<reference evidence="1 2" key="1">
    <citation type="submission" date="2019-03" db="EMBL/GenBank/DDBJ databases">
        <title>Single cell metagenomics reveals metabolic interactions within the superorganism composed of flagellate Streblomastix strix and complex community of Bacteroidetes bacteria on its surface.</title>
        <authorList>
            <person name="Treitli S.C."/>
            <person name="Kolisko M."/>
            <person name="Husnik F."/>
            <person name="Keeling P."/>
            <person name="Hampl V."/>
        </authorList>
    </citation>
    <scope>NUCLEOTIDE SEQUENCE [LARGE SCALE GENOMIC DNA]</scope>
    <source>
        <strain evidence="1">ST1C</strain>
    </source>
</reference>
<evidence type="ECO:0000313" key="1">
    <source>
        <dbReference type="EMBL" id="KAA6365944.1"/>
    </source>
</evidence>
<sequence>EVNAEDLLAKIITQAAVVVQQKVLTVPKVSSVHQTKPPEFQQQLAEIRAKEERDKETDADMTRLLVQDLNIEKSQFNPVRYKQRNDFKAELGKVHQLKQNVWKTVVIK</sequence>
<accession>A0A5J4U6M3</accession>
<proteinExistence type="predicted"/>
<feature type="non-terminal residue" evidence="1">
    <location>
        <position position="1"/>
    </location>
</feature>
<dbReference type="AlphaFoldDB" id="A0A5J4U6M3"/>
<dbReference type="Proteomes" id="UP000324800">
    <property type="component" value="Unassembled WGS sequence"/>
</dbReference>
<organism evidence="1 2">
    <name type="scientific">Streblomastix strix</name>
    <dbReference type="NCBI Taxonomy" id="222440"/>
    <lineage>
        <taxon>Eukaryota</taxon>
        <taxon>Metamonada</taxon>
        <taxon>Preaxostyla</taxon>
        <taxon>Oxymonadida</taxon>
        <taxon>Streblomastigidae</taxon>
        <taxon>Streblomastix</taxon>
    </lineage>
</organism>
<comment type="caution">
    <text evidence="1">The sequence shown here is derived from an EMBL/GenBank/DDBJ whole genome shotgun (WGS) entry which is preliminary data.</text>
</comment>
<protein>
    <submittedName>
        <fullName evidence="1">Uncharacterized protein</fullName>
    </submittedName>
</protein>
<evidence type="ECO:0000313" key="2">
    <source>
        <dbReference type="Proteomes" id="UP000324800"/>
    </source>
</evidence>
<name>A0A5J4U6M3_9EUKA</name>